<reference evidence="19" key="1">
    <citation type="journal article" date="2019" name="Int. J. Syst. Evol. Microbiol.">
        <title>The Global Catalogue of Microorganisms (GCM) 10K type strain sequencing project: providing services to taxonomists for standard genome sequencing and annotation.</title>
        <authorList>
            <consortium name="The Broad Institute Genomics Platform"/>
            <consortium name="The Broad Institute Genome Sequencing Center for Infectious Disease"/>
            <person name="Wu L."/>
            <person name="Ma J."/>
        </authorList>
    </citation>
    <scope>NUCLEOTIDE SEQUENCE [LARGE SCALE GENOMIC DNA]</scope>
    <source>
        <strain evidence="19">JCM 17551</strain>
    </source>
</reference>
<dbReference type="GO" id="GO:0008233">
    <property type="term" value="F:peptidase activity"/>
    <property type="evidence" value="ECO:0007669"/>
    <property type="project" value="UniProtKB-KW"/>
</dbReference>
<keyword evidence="10" id="KW-0574">Periplasm</keyword>
<accession>A0ABP7N0A4</accession>
<dbReference type="RefSeq" id="WP_344799546.1">
    <property type="nucleotide sequence ID" value="NZ_BAABBN010000007.1"/>
</dbReference>
<comment type="similarity">
    <text evidence="4">Belongs to the peptidase S1C family.</text>
</comment>
<feature type="compositionally biased region" description="Low complexity" evidence="15">
    <location>
        <begin position="371"/>
        <end position="380"/>
    </location>
</feature>
<comment type="catalytic activity">
    <reaction evidence="1">
        <text>Acts on substrates that are at least partially unfolded. The cleavage site P1 residue is normally between a pair of hydrophobic residues, such as Val-|-Val.</text>
        <dbReference type="EC" id="3.4.21.107"/>
    </reaction>
</comment>
<evidence type="ECO:0000256" key="5">
    <source>
        <dbReference type="ARBA" id="ARBA00013035"/>
    </source>
</evidence>
<keyword evidence="19" id="KW-1185">Reference proteome</keyword>
<dbReference type="Gene3D" id="2.30.42.10">
    <property type="match status" value="2"/>
</dbReference>
<gene>
    <name evidence="18" type="primary">mucD</name>
    <name evidence="18" type="ORF">GCM10022277_31730</name>
</gene>
<keyword evidence="12" id="KW-0720">Serine protease</keyword>
<sequence>MRLFHKSLMVCVALLMGLSLQVSARSLPDFTELVKDQSPAVVNISTVTHSRVSQSGLPPGYEQMPEIFRHFFQYGPRGGQGAQPRQRDAQSLGSGFIISEDGYILTNNHVVEGADEIIVRLSDRSELTAELIGADKSSDIALLKVKESGLPYVKLGDSDELEVGEWVLAIGSPFGFDYTVTSGIVSAKGRSLPNENYVPFIQTDVAINPGNSGGPLFDLDGKVVGINSQIYTRSGGFMGVSFAIPVNVAMKVADQLKDKGYVSRGYLGVRIQEVNKELAEAFGLEKPAGALVVQAYENEPAADAGIEAGDVIVKFNGEPIILSSDLPHLVGLVTPGEKASVVVNRQGKEKRLTVKVGELPTEDQLVSGNRPSKSPSNNNPLGVVVSDMTDEQRRSADINKGVIVEQVAQDSVVAKKGVRPGDIIAMLNHRWISDVDEFNKIIAELPAGRNLPMLVIRKGMRRFVWVRLEP</sequence>
<evidence type="ECO:0000256" key="3">
    <source>
        <dbReference type="ARBA" id="ARBA00004418"/>
    </source>
</evidence>
<evidence type="ECO:0000256" key="9">
    <source>
        <dbReference type="ARBA" id="ARBA00022737"/>
    </source>
</evidence>
<comment type="caution">
    <text evidence="18">The sequence shown here is derived from an EMBL/GenBank/DDBJ whole genome shotgun (WGS) entry which is preliminary data.</text>
</comment>
<feature type="domain" description="PDZ" evidence="17">
    <location>
        <begin position="263"/>
        <end position="320"/>
    </location>
</feature>
<keyword evidence="13" id="KW-0346">Stress response</keyword>
<evidence type="ECO:0000256" key="10">
    <source>
        <dbReference type="ARBA" id="ARBA00022764"/>
    </source>
</evidence>
<dbReference type="InterPro" id="IPR009003">
    <property type="entry name" value="Peptidase_S1_PA"/>
</dbReference>
<keyword evidence="11" id="KW-0378">Hydrolase</keyword>
<evidence type="ECO:0000313" key="18">
    <source>
        <dbReference type="EMBL" id="GAA3932515.1"/>
    </source>
</evidence>
<evidence type="ECO:0000256" key="11">
    <source>
        <dbReference type="ARBA" id="ARBA00022801"/>
    </source>
</evidence>
<feature type="signal peptide" evidence="16">
    <location>
        <begin position="1"/>
        <end position="24"/>
    </location>
</feature>
<evidence type="ECO:0000256" key="16">
    <source>
        <dbReference type="SAM" id="SignalP"/>
    </source>
</evidence>
<dbReference type="InterPro" id="IPR001940">
    <property type="entry name" value="Peptidase_S1C"/>
</dbReference>
<feature type="chain" id="PRO_5047083792" description="Probable periplasmic serine endoprotease DegP-like" evidence="16">
    <location>
        <begin position="25"/>
        <end position="470"/>
    </location>
</feature>
<evidence type="ECO:0000259" key="17">
    <source>
        <dbReference type="PROSITE" id="PS50106"/>
    </source>
</evidence>
<name>A0ABP7N0A4_9GAMM</name>
<dbReference type="InterPro" id="IPR001478">
    <property type="entry name" value="PDZ"/>
</dbReference>
<organism evidence="18 19">
    <name type="scientific">Litoribacillus peritrichatus</name>
    <dbReference type="NCBI Taxonomy" id="718191"/>
    <lineage>
        <taxon>Bacteria</taxon>
        <taxon>Pseudomonadati</taxon>
        <taxon>Pseudomonadota</taxon>
        <taxon>Gammaproteobacteria</taxon>
        <taxon>Oceanospirillales</taxon>
        <taxon>Oceanospirillaceae</taxon>
        <taxon>Litoribacillus</taxon>
    </lineage>
</organism>
<evidence type="ECO:0000256" key="4">
    <source>
        <dbReference type="ARBA" id="ARBA00010541"/>
    </source>
</evidence>
<evidence type="ECO:0000256" key="7">
    <source>
        <dbReference type="ARBA" id="ARBA00022670"/>
    </source>
</evidence>
<evidence type="ECO:0000256" key="12">
    <source>
        <dbReference type="ARBA" id="ARBA00022825"/>
    </source>
</evidence>
<proteinExistence type="inferred from homology"/>
<dbReference type="CDD" id="cd10839">
    <property type="entry name" value="cpPDZ1_DegP-like"/>
    <property type="match status" value="1"/>
</dbReference>
<comment type="subcellular location">
    <subcellularLocation>
        <location evidence="3">Periplasm</location>
    </subcellularLocation>
</comment>
<dbReference type="SUPFAM" id="SSF50156">
    <property type="entry name" value="PDZ domain-like"/>
    <property type="match status" value="2"/>
</dbReference>
<dbReference type="NCBIfam" id="TIGR02037">
    <property type="entry name" value="degP_htrA_DO"/>
    <property type="match status" value="1"/>
</dbReference>
<comment type="function">
    <text evidence="2">Might be efficient in the degradation of transiently denatured and unfolded proteins which accumulate in the periplasm following stress conditions.</text>
</comment>
<dbReference type="InterPro" id="IPR011782">
    <property type="entry name" value="Pept_S1C_Do"/>
</dbReference>
<evidence type="ECO:0000256" key="14">
    <source>
        <dbReference type="ARBA" id="ARBA00032850"/>
    </source>
</evidence>
<evidence type="ECO:0000256" key="6">
    <source>
        <dbReference type="ARBA" id="ARBA00013958"/>
    </source>
</evidence>
<dbReference type="PANTHER" id="PTHR22939:SF130">
    <property type="entry name" value="PERIPLASMIC SERINE ENDOPROTEASE DEGP-LIKE-RELATED"/>
    <property type="match status" value="1"/>
</dbReference>
<dbReference type="PRINTS" id="PR00834">
    <property type="entry name" value="PROTEASES2C"/>
</dbReference>
<dbReference type="PROSITE" id="PS50106">
    <property type="entry name" value="PDZ"/>
    <property type="match status" value="2"/>
</dbReference>
<dbReference type="Gene3D" id="2.40.10.120">
    <property type="match status" value="1"/>
</dbReference>
<feature type="domain" description="PDZ" evidence="17">
    <location>
        <begin position="365"/>
        <end position="459"/>
    </location>
</feature>
<protein>
    <recommendedName>
        <fullName evidence="6">Probable periplasmic serine endoprotease DegP-like</fullName>
        <ecNumber evidence="5">3.4.21.107</ecNumber>
    </recommendedName>
    <alternativeName>
        <fullName evidence="14">Protease Do</fullName>
    </alternativeName>
</protein>
<dbReference type="EC" id="3.4.21.107" evidence="5"/>
<keyword evidence="9" id="KW-0677">Repeat</keyword>
<dbReference type="EMBL" id="BAABBN010000007">
    <property type="protein sequence ID" value="GAA3932515.1"/>
    <property type="molecule type" value="Genomic_DNA"/>
</dbReference>
<evidence type="ECO:0000313" key="19">
    <source>
        <dbReference type="Proteomes" id="UP001501565"/>
    </source>
</evidence>
<evidence type="ECO:0000256" key="8">
    <source>
        <dbReference type="ARBA" id="ARBA00022729"/>
    </source>
</evidence>
<evidence type="ECO:0000256" key="1">
    <source>
        <dbReference type="ARBA" id="ARBA00001772"/>
    </source>
</evidence>
<keyword evidence="8 16" id="KW-0732">Signal</keyword>
<dbReference type="SMART" id="SM00228">
    <property type="entry name" value="PDZ"/>
    <property type="match status" value="2"/>
</dbReference>
<keyword evidence="7 18" id="KW-0645">Protease</keyword>
<dbReference type="Pfam" id="PF13180">
    <property type="entry name" value="PDZ_2"/>
    <property type="match status" value="2"/>
</dbReference>
<dbReference type="GO" id="GO:0006508">
    <property type="term" value="P:proteolysis"/>
    <property type="evidence" value="ECO:0007669"/>
    <property type="project" value="UniProtKB-KW"/>
</dbReference>
<evidence type="ECO:0000256" key="2">
    <source>
        <dbReference type="ARBA" id="ARBA00002610"/>
    </source>
</evidence>
<dbReference type="Pfam" id="PF13365">
    <property type="entry name" value="Trypsin_2"/>
    <property type="match status" value="1"/>
</dbReference>
<dbReference type="PANTHER" id="PTHR22939">
    <property type="entry name" value="SERINE PROTEASE FAMILY S1C HTRA-RELATED"/>
    <property type="match status" value="1"/>
</dbReference>
<dbReference type="InterPro" id="IPR036034">
    <property type="entry name" value="PDZ_sf"/>
</dbReference>
<evidence type="ECO:0000256" key="13">
    <source>
        <dbReference type="ARBA" id="ARBA00023016"/>
    </source>
</evidence>
<dbReference type="Proteomes" id="UP001501565">
    <property type="component" value="Unassembled WGS sequence"/>
</dbReference>
<dbReference type="SUPFAM" id="SSF50494">
    <property type="entry name" value="Trypsin-like serine proteases"/>
    <property type="match status" value="1"/>
</dbReference>
<evidence type="ECO:0000256" key="15">
    <source>
        <dbReference type="SAM" id="MobiDB-lite"/>
    </source>
</evidence>
<feature type="region of interest" description="Disordered" evidence="15">
    <location>
        <begin position="362"/>
        <end position="383"/>
    </location>
</feature>